<proteinExistence type="inferred from homology"/>
<keyword evidence="4" id="KW-0805">Transcription regulation</keyword>
<organism evidence="9 10">
    <name type="scientific">Nesidiocoris tenuis</name>
    <dbReference type="NCBI Taxonomy" id="355587"/>
    <lineage>
        <taxon>Eukaryota</taxon>
        <taxon>Metazoa</taxon>
        <taxon>Ecdysozoa</taxon>
        <taxon>Arthropoda</taxon>
        <taxon>Hexapoda</taxon>
        <taxon>Insecta</taxon>
        <taxon>Pterygota</taxon>
        <taxon>Neoptera</taxon>
        <taxon>Paraneoptera</taxon>
        <taxon>Hemiptera</taxon>
        <taxon>Heteroptera</taxon>
        <taxon>Panheteroptera</taxon>
        <taxon>Cimicomorpha</taxon>
        <taxon>Miridae</taxon>
        <taxon>Dicyphina</taxon>
        <taxon>Nesidiocoris</taxon>
    </lineage>
</organism>
<comment type="similarity">
    <text evidence="2">Belongs to the NAB family.</text>
</comment>
<evidence type="ECO:0000313" key="10">
    <source>
        <dbReference type="Proteomes" id="UP000479000"/>
    </source>
</evidence>
<sequence>MKREGKNPPHHQNYSLSFSYLSVSLQGGPKGKIILASEREQENLRGPIRNSPNVKAMFRSPLVPGGAFSSSGRPLAPLVVSPTPPNVSPNGAATCPISSSAPPPLPHVSLAAAPKDTPPPPPRSTSPVMVDSGCPSGSPGGPSSGGPSPGPPGSPLAPPPVLLESQVAKLAEAAQHLVTTLPQMEPKSHTAKKKMNRDLEQVLSMAEDDPRRMELVRKFAAIYGRFDCKRKPEKPLTLHEVSVNEAAAQICRYMPALLTRRDELFPLARQVVRDSGYHYSKGHSKSFSSRSTQNGDHPLSKRPRYDYSPESEEVVRKRQERLDQIADELRSVNERTLGLKGGDCQAEALQSRQQALLVEQTQLVNQGLQPNRYPPVSDRPDGGSTPCRSDVARADFTALRSACRMLRHSANGLNRVIPSSDAADSVIPTTVRSNDVVSSAVRSNDVVSSAVKSNSVVPSAARSNSVVSSAAKSTSAESNSLDLTFSANPDGECRTTLGSAIRASLDSTCQAEVVKSSNGDSVICLD</sequence>
<name>A0A6H5G8L7_9HEMI</name>
<reference evidence="9 10" key="1">
    <citation type="submission" date="2020-02" db="EMBL/GenBank/DDBJ databases">
        <authorList>
            <person name="Ferguson B K."/>
        </authorList>
    </citation>
    <scope>NUCLEOTIDE SEQUENCE [LARGE SCALE GENOMIC DNA]</scope>
</reference>
<feature type="compositionally biased region" description="Pro residues" evidence="7">
    <location>
        <begin position="148"/>
        <end position="160"/>
    </location>
</feature>
<evidence type="ECO:0000313" key="9">
    <source>
        <dbReference type="EMBL" id="CAA9999181.1"/>
    </source>
</evidence>
<feature type="region of interest" description="Disordered" evidence="7">
    <location>
        <begin position="368"/>
        <end position="389"/>
    </location>
</feature>
<dbReference type="InterPro" id="IPR006989">
    <property type="entry name" value="NAB_co-repressor_dom"/>
</dbReference>
<evidence type="ECO:0000256" key="2">
    <source>
        <dbReference type="ARBA" id="ARBA00008864"/>
    </source>
</evidence>
<gene>
    <name evidence="9" type="ORF">NTEN_LOCUS5464</name>
</gene>
<feature type="region of interest" description="Disordered" evidence="7">
    <location>
        <begin position="278"/>
        <end position="316"/>
    </location>
</feature>
<dbReference type="PANTHER" id="PTHR12623">
    <property type="entry name" value="NGFI-A BINDING PROTEIN"/>
    <property type="match status" value="1"/>
</dbReference>
<dbReference type="GO" id="GO:0045892">
    <property type="term" value="P:negative regulation of DNA-templated transcription"/>
    <property type="evidence" value="ECO:0007669"/>
    <property type="project" value="InterPro"/>
</dbReference>
<evidence type="ECO:0000256" key="4">
    <source>
        <dbReference type="ARBA" id="ARBA00023015"/>
    </source>
</evidence>
<dbReference type="GO" id="GO:0005634">
    <property type="term" value="C:nucleus"/>
    <property type="evidence" value="ECO:0007669"/>
    <property type="project" value="UniProtKB-SubCell"/>
</dbReference>
<accession>A0A6H5G8L7</accession>
<dbReference type="FunFam" id="1.20.120.2010:FF:000001">
    <property type="entry name" value="NGFI-A-binding protein 1 isoform X1"/>
    <property type="match status" value="1"/>
</dbReference>
<evidence type="ECO:0000256" key="7">
    <source>
        <dbReference type="SAM" id="MobiDB-lite"/>
    </source>
</evidence>
<keyword evidence="10" id="KW-1185">Reference proteome</keyword>
<feature type="region of interest" description="Disordered" evidence="7">
    <location>
        <begin position="81"/>
        <end position="160"/>
    </location>
</feature>
<evidence type="ECO:0000259" key="8">
    <source>
        <dbReference type="Pfam" id="PF04905"/>
    </source>
</evidence>
<dbReference type="PANTHER" id="PTHR12623:SF10">
    <property type="entry name" value="NGFI-A-BINDING PROTEIN HOMOLOG"/>
    <property type="match status" value="1"/>
</dbReference>
<dbReference type="Pfam" id="PF04905">
    <property type="entry name" value="NCD2"/>
    <property type="match status" value="1"/>
</dbReference>
<dbReference type="InterPro" id="IPR039040">
    <property type="entry name" value="NAB_fam"/>
</dbReference>
<dbReference type="Proteomes" id="UP000479000">
    <property type="component" value="Unassembled WGS sequence"/>
</dbReference>
<keyword evidence="6" id="KW-0539">Nucleus</keyword>
<evidence type="ECO:0000256" key="3">
    <source>
        <dbReference type="ARBA" id="ARBA00022491"/>
    </source>
</evidence>
<feature type="domain" description="NAB co-repressor" evidence="8">
    <location>
        <begin position="162"/>
        <end position="285"/>
    </location>
</feature>
<keyword evidence="5" id="KW-0804">Transcription</keyword>
<dbReference type="Gene3D" id="1.20.120.2010">
    <property type="entry name" value="NAB conserved domain 2"/>
    <property type="match status" value="1"/>
</dbReference>
<evidence type="ECO:0000256" key="6">
    <source>
        <dbReference type="ARBA" id="ARBA00023242"/>
    </source>
</evidence>
<dbReference type="OrthoDB" id="10028556at2759"/>
<comment type="subcellular location">
    <subcellularLocation>
        <location evidence="1">Nucleus</location>
    </subcellularLocation>
</comment>
<evidence type="ECO:0000256" key="1">
    <source>
        <dbReference type="ARBA" id="ARBA00004123"/>
    </source>
</evidence>
<dbReference type="InterPro" id="IPR038398">
    <property type="entry name" value="NCD2_sf"/>
</dbReference>
<dbReference type="EMBL" id="CADCXU010008325">
    <property type="protein sequence ID" value="CAA9999181.1"/>
    <property type="molecule type" value="Genomic_DNA"/>
</dbReference>
<dbReference type="GO" id="GO:0003712">
    <property type="term" value="F:transcription coregulator activity"/>
    <property type="evidence" value="ECO:0007669"/>
    <property type="project" value="InterPro"/>
</dbReference>
<feature type="compositionally biased region" description="Basic and acidic residues" evidence="7">
    <location>
        <begin position="303"/>
        <end position="316"/>
    </location>
</feature>
<evidence type="ECO:0000256" key="5">
    <source>
        <dbReference type="ARBA" id="ARBA00023163"/>
    </source>
</evidence>
<dbReference type="AlphaFoldDB" id="A0A6H5G8L7"/>
<keyword evidence="3" id="KW-0678">Repressor</keyword>
<protein>
    <recommendedName>
        <fullName evidence="8">NAB co-repressor domain-containing protein</fullName>
    </recommendedName>
</protein>